<evidence type="ECO:0000313" key="9">
    <source>
        <dbReference type="Proteomes" id="UP000054558"/>
    </source>
</evidence>
<evidence type="ECO:0000256" key="7">
    <source>
        <dbReference type="SAM" id="Phobius"/>
    </source>
</evidence>
<evidence type="ECO:0000256" key="4">
    <source>
        <dbReference type="ARBA" id="ARBA00022989"/>
    </source>
</evidence>
<feature type="transmembrane region" description="Helical" evidence="7">
    <location>
        <begin position="272"/>
        <end position="295"/>
    </location>
</feature>
<evidence type="ECO:0000256" key="6">
    <source>
        <dbReference type="PIRSR" id="PIRSR604254-1"/>
    </source>
</evidence>
<proteinExistence type="inferred from homology"/>
<dbReference type="OMA" id="CELISYD"/>
<dbReference type="GO" id="GO:0038023">
    <property type="term" value="F:signaling receptor activity"/>
    <property type="evidence" value="ECO:0000318"/>
    <property type="project" value="GO_Central"/>
</dbReference>
<feature type="binding site" evidence="6">
    <location>
        <position position="318"/>
    </location>
    <ligand>
        <name>Zn(2+)</name>
        <dbReference type="ChEBI" id="CHEBI:29105"/>
    </ligand>
</feature>
<dbReference type="Pfam" id="PF03006">
    <property type="entry name" value="HlyIII"/>
    <property type="match status" value="1"/>
</dbReference>
<evidence type="ECO:0000256" key="2">
    <source>
        <dbReference type="ARBA" id="ARBA00007018"/>
    </source>
</evidence>
<feature type="transmembrane region" description="Helical" evidence="7">
    <location>
        <begin position="215"/>
        <end position="234"/>
    </location>
</feature>
<evidence type="ECO:0000313" key="8">
    <source>
        <dbReference type="EMBL" id="GAQ79546.1"/>
    </source>
</evidence>
<dbReference type="PANTHER" id="PTHR20855:SF52">
    <property type="entry name" value="ADIPONECTIN RECEPTOR PROTEIN"/>
    <property type="match status" value="1"/>
</dbReference>
<evidence type="ECO:0000256" key="1">
    <source>
        <dbReference type="ARBA" id="ARBA00004141"/>
    </source>
</evidence>
<dbReference type="PANTHER" id="PTHR20855">
    <property type="entry name" value="ADIPOR/PROGESTIN RECEPTOR-RELATED"/>
    <property type="match status" value="1"/>
</dbReference>
<keyword evidence="9" id="KW-1185">Reference proteome</keyword>
<sequence>MVLKVDQPSVVSCSGRLHSPGLRQRLSDGSASLQKQVRLFCYHELPDWCKGNEYILRHYRADWPLTRTILSVFEVHNETLNIWTHLLGFILFAWLTYIAVLEHPGFASTSSGAQSIVTTQQAYNLPPDLSTDLPGPFPGLFSHSSVPRWPLFVFLWGAMVCLLTSASCHWFCCHCQTTNSIVWKLDYLAIAGLVCTSFFPPVYYAFMCEPVWRNMYLSAIVILSLATGVISLFPKFNHPTYQPLRAGVFSGMALSGIVPCLHKAAFLHPEPIAYFTTAAELAMGFVYLIGAVVYATKVPEKWLPGRFDIIGHSHQILHVLVVVGACIHYNTAWAYVTWREQSSCVPK</sequence>
<evidence type="ECO:0000256" key="5">
    <source>
        <dbReference type="ARBA" id="ARBA00023136"/>
    </source>
</evidence>
<organism evidence="8 9">
    <name type="scientific">Klebsormidium nitens</name>
    <name type="common">Green alga</name>
    <name type="synonym">Ulothrix nitens</name>
    <dbReference type="NCBI Taxonomy" id="105231"/>
    <lineage>
        <taxon>Eukaryota</taxon>
        <taxon>Viridiplantae</taxon>
        <taxon>Streptophyta</taxon>
        <taxon>Klebsormidiophyceae</taxon>
        <taxon>Klebsormidiales</taxon>
        <taxon>Klebsormidiaceae</taxon>
        <taxon>Klebsormidium</taxon>
    </lineage>
</organism>
<keyword evidence="6" id="KW-0862">Zinc</keyword>
<dbReference type="OrthoDB" id="529367at2759"/>
<gene>
    <name evidence="8" type="ORF">KFL_000320440</name>
</gene>
<dbReference type="AlphaFoldDB" id="A0A1Y1HSK6"/>
<evidence type="ECO:0000256" key="3">
    <source>
        <dbReference type="ARBA" id="ARBA00022692"/>
    </source>
</evidence>
<feature type="binding site" evidence="6">
    <location>
        <position position="314"/>
    </location>
    <ligand>
        <name>Zn(2+)</name>
        <dbReference type="ChEBI" id="CHEBI:29105"/>
    </ligand>
</feature>
<dbReference type="GO" id="GO:0046872">
    <property type="term" value="F:metal ion binding"/>
    <property type="evidence" value="ECO:0007669"/>
    <property type="project" value="UniProtKB-KW"/>
</dbReference>
<dbReference type="Proteomes" id="UP000054558">
    <property type="component" value="Unassembled WGS sequence"/>
</dbReference>
<keyword evidence="3 7" id="KW-0812">Transmembrane</keyword>
<keyword evidence="4 7" id="KW-1133">Transmembrane helix</keyword>
<dbReference type="GO" id="GO:0016020">
    <property type="term" value="C:membrane"/>
    <property type="evidence" value="ECO:0007669"/>
    <property type="project" value="UniProtKB-SubCell"/>
</dbReference>
<feature type="transmembrane region" description="Helical" evidence="7">
    <location>
        <begin position="185"/>
        <end position="203"/>
    </location>
</feature>
<dbReference type="STRING" id="105231.A0A1Y1HSK6"/>
<comment type="similarity">
    <text evidence="2">Belongs to the ADIPOR family.</text>
</comment>
<name>A0A1Y1HSK6_KLENI</name>
<feature type="binding site" evidence="6">
    <location>
        <position position="169"/>
    </location>
    <ligand>
        <name>Zn(2+)</name>
        <dbReference type="ChEBI" id="CHEBI:29105"/>
    </ligand>
</feature>
<keyword evidence="6" id="KW-0479">Metal-binding</keyword>
<dbReference type="InterPro" id="IPR004254">
    <property type="entry name" value="AdipoR/HlyIII-related"/>
</dbReference>
<reference evidence="8 9" key="1">
    <citation type="journal article" date="2014" name="Nat. Commun.">
        <title>Klebsormidium flaccidum genome reveals primary factors for plant terrestrial adaptation.</title>
        <authorList>
            <person name="Hori K."/>
            <person name="Maruyama F."/>
            <person name="Fujisawa T."/>
            <person name="Togashi T."/>
            <person name="Yamamoto N."/>
            <person name="Seo M."/>
            <person name="Sato S."/>
            <person name="Yamada T."/>
            <person name="Mori H."/>
            <person name="Tajima N."/>
            <person name="Moriyama T."/>
            <person name="Ikeuchi M."/>
            <person name="Watanabe M."/>
            <person name="Wada H."/>
            <person name="Kobayashi K."/>
            <person name="Saito M."/>
            <person name="Masuda T."/>
            <person name="Sasaki-Sekimoto Y."/>
            <person name="Mashiguchi K."/>
            <person name="Awai K."/>
            <person name="Shimojima M."/>
            <person name="Masuda S."/>
            <person name="Iwai M."/>
            <person name="Nobusawa T."/>
            <person name="Narise T."/>
            <person name="Kondo S."/>
            <person name="Saito H."/>
            <person name="Sato R."/>
            <person name="Murakawa M."/>
            <person name="Ihara Y."/>
            <person name="Oshima-Yamada Y."/>
            <person name="Ohtaka K."/>
            <person name="Satoh M."/>
            <person name="Sonobe K."/>
            <person name="Ishii M."/>
            <person name="Ohtani R."/>
            <person name="Kanamori-Sato M."/>
            <person name="Honoki R."/>
            <person name="Miyazaki D."/>
            <person name="Mochizuki H."/>
            <person name="Umetsu J."/>
            <person name="Higashi K."/>
            <person name="Shibata D."/>
            <person name="Kamiya Y."/>
            <person name="Sato N."/>
            <person name="Nakamura Y."/>
            <person name="Tabata S."/>
            <person name="Ida S."/>
            <person name="Kurokawa K."/>
            <person name="Ohta H."/>
        </authorList>
    </citation>
    <scope>NUCLEOTIDE SEQUENCE [LARGE SCALE GENOMIC DNA]</scope>
    <source>
        <strain evidence="8 9">NIES-2285</strain>
    </source>
</reference>
<comment type="subcellular location">
    <subcellularLocation>
        <location evidence="1">Membrane</location>
        <topology evidence="1">Multi-pass membrane protein</topology>
    </subcellularLocation>
</comment>
<feature type="transmembrane region" description="Helical" evidence="7">
    <location>
        <begin position="80"/>
        <end position="100"/>
    </location>
</feature>
<keyword evidence="5 7" id="KW-0472">Membrane</keyword>
<feature type="transmembrane region" description="Helical" evidence="7">
    <location>
        <begin position="149"/>
        <end position="173"/>
    </location>
</feature>
<protein>
    <submittedName>
        <fullName evidence="8">Uncharacterized protein</fullName>
    </submittedName>
</protein>
<feature type="transmembrane region" description="Helical" evidence="7">
    <location>
        <begin position="246"/>
        <end position="266"/>
    </location>
</feature>
<feature type="transmembrane region" description="Helical" evidence="7">
    <location>
        <begin position="316"/>
        <end position="336"/>
    </location>
</feature>
<accession>A0A1Y1HSK6</accession>
<dbReference type="GO" id="GO:0009744">
    <property type="term" value="P:response to sucrose"/>
    <property type="evidence" value="ECO:0007669"/>
    <property type="project" value="UniProtKB-ARBA"/>
</dbReference>
<dbReference type="EMBL" id="DF236981">
    <property type="protein sequence ID" value="GAQ79546.1"/>
    <property type="molecule type" value="Genomic_DNA"/>
</dbReference>